<dbReference type="PROSITE" id="PS50865">
    <property type="entry name" value="ZF_MYND_2"/>
    <property type="match status" value="1"/>
</dbReference>
<dbReference type="Proteomes" id="UP000490939">
    <property type="component" value="Unassembled WGS sequence"/>
</dbReference>
<dbReference type="Proteomes" id="UP000447873">
    <property type="component" value="Unassembled WGS sequence"/>
</dbReference>
<dbReference type="OrthoDB" id="437457at2759"/>
<dbReference type="InterPro" id="IPR002893">
    <property type="entry name" value="Znf_MYND"/>
</dbReference>
<sequence>MAASLCTMCPKLSKDDCSRCGEISYCSRDCQEKDWKVHSVICTVYNEFDKNSRPSLNHHLAFVFPEPLDSTLDGRTEPKLVWIESRYAEDMKCYVVDEEQVSHAMRNGQHIIKELVGFLDNKSEPTSQDKFMLLWSDRYFQVDFPPRNRIIDELAIETKWRGPVLIQTGYGDYRCPTRYDNMSVRDMHRIAKFFNEFPFQGPSYY</sequence>
<protein>
    <recommendedName>
        <fullName evidence="5">MYND-type domain-containing protein</fullName>
    </recommendedName>
</protein>
<evidence type="ECO:0000313" key="8">
    <source>
        <dbReference type="Proteomes" id="UP000447873"/>
    </source>
</evidence>
<evidence type="ECO:0000259" key="5">
    <source>
        <dbReference type="PROSITE" id="PS50865"/>
    </source>
</evidence>
<evidence type="ECO:0000256" key="4">
    <source>
        <dbReference type="PROSITE-ProRule" id="PRU00134"/>
    </source>
</evidence>
<reference evidence="6 8" key="1">
    <citation type="submission" date="2018-12" db="EMBL/GenBank/DDBJ databases">
        <title>Venturia inaequalis Genome Resource.</title>
        <authorList>
            <person name="Lichtner F.J."/>
        </authorList>
    </citation>
    <scope>NUCLEOTIDE SEQUENCE [LARGE SCALE GENOMIC DNA]</scope>
    <source>
        <strain evidence="6 8">120213</strain>
        <strain evidence="7 9">DMI_063113</strain>
    </source>
</reference>
<organism evidence="6 8">
    <name type="scientific">Venturia inaequalis</name>
    <name type="common">Apple scab fungus</name>
    <dbReference type="NCBI Taxonomy" id="5025"/>
    <lineage>
        <taxon>Eukaryota</taxon>
        <taxon>Fungi</taxon>
        <taxon>Dikarya</taxon>
        <taxon>Ascomycota</taxon>
        <taxon>Pezizomycotina</taxon>
        <taxon>Dothideomycetes</taxon>
        <taxon>Pleosporomycetidae</taxon>
        <taxon>Venturiales</taxon>
        <taxon>Venturiaceae</taxon>
        <taxon>Venturia</taxon>
    </lineage>
</organism>
<keyword evidence="1" id="KW-0479">Metal-binding</keyword>
<dbReference type="PROSITE" id="PS01360">
    <property type="entry name" value="ZF_MYND_1"/>
    <property type="match status" value="1"/>
</dbReference>
<name>A0A8H3YZ43_VENIN</name>
<dbReference type="GO" id="GO:0008270">
    <property type="term" value="F:zinc ion binding"/>
    <property type="evidence" value="ECO:0007669"/>
    <property type="project" value="UniProtKB-KW"/>
</dbReference>
<dbReference type="Gene3D" id="6.10.140.2220">
    <property type="match status" value="1"/>
</dbReference>
<evidence type="ECO:0000256" key="2">
    <source>
        <dbReference type="ARBA" id="ARBA00022771"/>
    </source>
</evidence>
<comment type="caution">
    <text evidence="6">The sequence shown here is derived from an EMBL/GenBank/DDBJ whole genome shotgun (WGS) entry which is preliminary data.</text>
</comment>
<evidence type="ECO:0000256" key="3">
    <source>
        <dbReference type="ARBA" id="ARBA00022833"/>
    </source>
</evidence>
<proteinExistence type="predicted"/>
<evidence type="ECO:0000313" key="6">
    <source>
        <dbReference type="EMBL" id="KAE9977243.1"/>
    </source>
</evidence>
<dbReference type="EMBL" id="WNWR01000383">
    <property type="protein sequence ID" value="KAE9980569.1"/>
    <property type="molecule type" value="Genomic_DNA"/>
</dbReference>
<keyword evidence="3" id="KW-0862">Zinc</keyword>
<keyword evidence="9" id="KW-1185">Reference proteome</keyword>
<dbReference type="EMBL" id="WNWS01000157">
    <property type="protein sequence ID" value="KAE9977243.1"/>
    <property type="molecule type" value="Genomic_DNA"/>
</dbReference>
<gene>
    <name evidence="7" type="ORF">EG327_006515</name>
    <name evidence="6" type="ORF">EG328_002138</name>
</gene>
<feature type="domain" description="MYND-type" evidence="5">
    <location>
        <begin position="6"/>
        <end position="42"/>
    </location>
</feature>
<evidence type="ECO:0000256" key="1">
    <source>
        <dbReference type="ARBA" id="ARBA00022723"/>
    </source>
</evidence>
<accession>A0A8H3YZ43</accession>
<dbReference type="Pfam" id="PF01753">
    <property type="entry name" value="zf-MYND"/>
    <property type="match status" value="1"/>
</dbReference>
<evidence type="ECO:0000313" key="7">
    <source>
        <dbReference type="EMBL" id="KAE9980569.1"/>
    </source>
</evidence>
<dbReference type="SUPFAM" id="SSF144232">
    <property type="entry name" value="HIT/MYND zinc finger-like"/>
    <property type="match status" value="1"/>
</dbReference>
<dbReference type="AlphaFoldDB" id="A0A8H3YZ43"/>
<keyword evidence="2 4" id="KW-0863">Zinc-finger</keyword>
<evidence type="ECO:0000313" key="9">
    <source>
        <dbReference type="Proteomes" id="UP000490939"/>
    </source>
</evidence>